<evidence type="ECO:0000259" key="3">
    <source>
        <dbReference type="Pfam" id="PF12089"/>
    </source>
</evidence>
<dbReference type="EMBL" id="BAABID010000009">
    <property type="protein sequence ID" value="GAA4730105.1"/>
    <property type="molecule type" value="Genomic_DNA"/>
</dbReference>
<feature type="compositionally biased region" description="Low complexity" evidence="1">
    <location>
        <begin position="93"/>
        <end position="138"/>
    </location>
</feature>
<dbReference type="RefSeq" id="WP_172150489.1">
    <property type="nucleotide sequence ID" value="NZ_BAABID010000009.1"/>
</dbReference>
<evidence type="ECO:0000256" key="1">
    <source>
        <dbReference type="SAM" id="MobiDB-lite"/>
    </source>
</evidence>
<evidence type="ECO:0000313" key="5">
    <source>
        <dbReference type="Proteomes" id="UP001500956"/>
    </source>
</evidence>
<proteinExistence type="predicted"/>
<feature type="compositionally biased region" description="Basic and acidic residues" evidence="1">
    <location>
        <begin position="149"/>
        <end position="159"/>
    </location>
</feature>
<evidence type="ECO:0000256" key="2">
    <source>
        <dbReference type="SAM" id="Phobius"/>
    </source>
</evidence>
<dbReference type="Pfam" id="PF12089">
    <property type="entry name" value="DUF3566"/>
    <property type="match status" value="1"/>
</dbReference>
<feature type="transmembrane region" description="Helical" evidence="2">
    <location>
        <begin position="205"/>
        <end position="228"/>
    </location>
</feature>
<name>A0ABP8YIN6_9MICO</name>
<dbReference type="Proteomes" id="UP001500956">
    <property type="component" value="Unassembled WGS sequence"/>
</dbReference>
<dbReference type="InterPro" id="IPR021949">
    <property type="entry name" value="DUF3566_TM"/>
</dbReference>
<keyword evidence="5" id="KW-1185">Reference proteome</keyword>
<feature type="region of interest" description="Disordered" evidence="1">
    <location>
        <begin position="1"/>
        <end position="182"/>
    </location>
</feature>
<keyword evidence="2" id="KW-0812">Transmembrane</keyword>
<keyword evidence="2" id="KW-0472">Membrane</keyword>
<accession>A0ABP8YIN6</accession>
<protein>
    <recommendedName>
        <fullName evidence="3">DUF3566 domain-containing protein</fullName>
    </recommendedName>
</protein>
<organism evidence="4 5">
    <name type="scientific">Isoptericola chiayiensis</name>
    <dbReference type="NCBI Taxonomy" id="579446"/>
    <lineage>
        <taxon>Bacteria</taxon>
        <taxon>Bacillati</taxon>
        <taxon>Actinomycetota</taxon>
        <taxon>Actinomycetes</taxon>
        <taxon>Micrococcales</taxon>
        <taxon>Promicromonosporaceae</taxon>
        <taxon>Isoptericola</taxon>
    </lineage>
</organism>
<feature type="compositionally biased region" description="Low complexity" evidence="1">
    <location>
        <begin position="64"/>
        <end position="84"/>
    </location>
</feature>
<keyword evidence="2" id="KW-1133">Transmembrane helix</keyword>
<reference evidence="5" key="1">
    <citation type="journal article" date="2019" name="Int. J. Syst. Evol. Microbiol.">
        <title>The Global Catalogue of Microorganisms (GCM) 10K type strain sequencing project: providing services to taxonomists for standard genome sequencing and annotation.</title>
        <authorList>
            <consortium name="The Broad Institute Genomics Platform"/>
            <consortium name="The Broad Institute Genome Sequencing Center for Infectious Disease"/>
            <person name="Wu L."/>
            <person name="Ma J."/>
        </authorList>
    </citation>
    <scope>NUCLEOTIDE SEQUENCE [LARGE SCALE GENOMIC DNA]</scope>
    <source>
        <strain evidence="5">JCM 18063</strain>
    </source>
</reference>
<feature type="compositionally biased region" description="Polar residues" evidence="1">
    <location>
        <begin position="1"/>
        <end position="11"/>
    </location>
</feature>
<gene>
    <name evidence="4" type="ORF">GCM10023216_22210</name>
</gene>
<feature type="compositionally biased region" description="Polar residues" evidence="1">
    <location>
        <begin position="19"/>
        <end position="47"/>
    </location>
</feature>
<sequence>MSSQNTSQRTAASEEDVEATQSMTPVSDSEPATTGNGKSSPEKTSAAPSEPAGTDSVSGEPQSTEQTEQPAAPAEQPAEPAEQTSSPMKEGAVKAAATALAAARNAARKVQSASSSASASGRTADASAPPSGATGTPGATPPPPPAPDSADRSAPRPEMHYSVGGVHGTAQQPQTGAQPVAATEAGVRRVRLSVSRVDPWSVMKLAFLLSFAVGIMMVVATAVAWYMLNSMGTFGTIQEFLVETLGNQAIDITQFVAFERVISLSMLVALVNMVLMTALATIMAILYNITAALVGGVHVALTDE</sequence>
<comment type="caution">
    <text evidence="4">The sequence shown here is derived from an EMBL/GenBank/DDBJ whole genome shotgun (WGS) entry which is preliminary data.</text>
</comment>
<feature type="domain" description="DUF3566" evidence="3">
    <location>
        <begin position="188"/>
        <end position="303"/>
    </location>
</feature>
<evidence type="ECO:0000313" key="4">
    <source>
        <dbReference type="EMBL" id="GAA4730105.1"/>
    </source>
</evidence>